<dbReference type="AlphaFoldDB" id="A0A5J4T8C3"/>
<proteinExistence type="predicted"/>
<gene>
    <name evidence="2" type="ORF">EZS28_050014</name>
</gene>
<reference evidence="2 3" key="1">
    <citation type="submission" date="2019-03" db="EMBL/GenBank/DDBJ databases">
        <title>Single cell metagenomics reveals metabolic interactions within the superorganism composed of flagellate Streblomastix strix and complex community of Bacteroidetes bacteria on its surface.</title>
        <authorList>
            <person name="Treitli S.C."/>
            <person name="Kolisko M."/>
            <person name="Husnik F."/>
            <person name="Keeling P."/>
            <person name="Hampl V."/>
        </authorList>
    </citation>
    <scope>NUCLEOTIDE SEQUENCE [LARGE SCALE GENOMIC DNA]</scope>
    <source>
        <strain evidence="2">ST1C</strain>
    </source>
</reference>
<protein>
    <submittedName>
        <fullName evidence="2">Uncharacterized protein</fullName>
    </submittedName>
</protein>
<feature type="compositionally biased region" description="Low complexity" evidence="1">
    <location>
        <begin position="112"/>
        <end position="124"/>
    </location>
</feature>
<sequence>DTVIKQQKNEQVKETPQFTQYKILASNQIATKGLGLKKKQEEIAVMIGLKPSNTQQQSQSKVQQIQSSSSIKSVSSNGSLTSQQTSPTTQTTQPSNPSSIQHTAIPVPPPSLSSLNQSQAQQQPIQKPANIALILNSKLNNEHNSMLGAIEKAKVDQDYSDVRRMEIEEMERQEQVKREKEEQERERIRKHKEEKERKAKEEKERKEREEFEEKEKIRKKKEEEEKLKRDLEQMEQQRRKIEEKQRYLQMIESAKQQQYQQQQQQPQTSHPTTPSQAKSILKQYPTQPMFVVSGKGQTINLNEQAIKDKQNIISEKDRDKIIE</sequence>
<feature type="non-terminal residue" evidence="2">
    <location>
        <position position="323"/>
    </location>
</feature>
<feature type="non-terminal residue" evidence="2">
    <location>
        <position position="1"/>
    </location>
</feature>
<dbReference type="EMBL" id="SNRW01036284">
    <property type="protein sequence ID" value="KAA6354459.1"/>
    <property type="molecule type" value="Genomic_DNA"/>
</dbReference>
<evidence type="ECO:0000313" key="3">
    <source>
        <dbReference type="Proteomes" id="UP000324800"/>
    </source>
</evidence>
<name>A0A5J4T8C3_9EUKA</name>
<accession>A0A5J4T8C3</accession>
<evidence type="ECO:0000256" key="1">
    <source>
        <dbReference type="SAM" id="MobiDB-lite"/>
    </source>
</evidence>
<feature type="region of interest" description="Disordered" evidence="1">
    <location>
        <begin position="51"/>
        <end position="124"/>
    </location>
</feature>
<feature type="region of interest" description="Disordered" evidence="1">
    <location>
        <begin position="252"/>
        <end position="284"/>
    </location>
</feature>
<feature type="region of interest" description="Disordered" evidence="1">
    <location>
        <begin position="166"/>
        <end position="237"/>
    </location>
</feature>
<feature type="compositionally biased region" description="Low complexity" evidence="1">
    <location>
        <begin position="55"/>
        <end position="99"/>
    </location>
</feature>
<organism evidence="2 3">
    <name type="scientific">Streblomastix strix</name>
    <dbReference type="NCBI Taxonomy" id="222440"/>
    <lineage>
        <taxon>Eukaryota</taxon>
        <taxon>Metamonada</taxon>
        <taxon>Preaxostyla</taxon>
        <taxon>Oxymonadida</taxon>
        <taxon>Streblomastigidae</taxon>
        <taxon>Streblomastix</taxon>
    </lineage>
</organism>
<feature type="compositionally biased region" description="Low complexity" evidence="1">
    <location>
        <begin position="256"/>
        <end position="276"/>
    </location>
</feature>
<dbReference type="Proteomes" id="UP000324800">
    <property type="component" value="Unassembled WGS sequence"/>
</dbReference>
<evidence type="ECO:0000313" key="2">
    <source>
        <dbReference type="EMBL" id="KAA6354459.1"/>
    </source>
</evidence>
<comment type="caution">
    <text evidence="2">The sequence shown here is derived from an EMBL/GenBank/DDBJ whole genome shotgun (WGS) entry which is preliminary data.</text>
</comment>